<dbReference type="RefSeq" id="WP_249333140.1">
    <property type="nucleotide sequence ID" value="NZ_JACRSY010000019.1"/>
</dbReference>
<feature type="compositionally biased region" description="Basic and acidic residues" evidence="1">
    <location>
        <begin position="144"/>
        <end position="165"/>
    </location>
</feature>
<feature type="compositionally biased region" description="Polar residues" evidence="1">
    <location>
        <begin position="119"/>
        <end position="128"/>
    </location>
</feature>
<accession>A0A926EKR5</accession>
<keyword evidence="2" id="KW-1133">Transmembrane helix</keyword>
<reference evidence="3" key="1">
    <citation type="submission" date="2020-08" db="EMBL/GenBank/DDBJ databases">
        <title>Genome public.</title>
        <authorList>
            <person name="Liu C."/>
            <person name="Sun Q."/>
        </authorList>
    </citation>
    <scope>NUCLEOTIDE SEQUENCE</scope>
    <source>
        <strain evidence="3">NSJ-12</strain>
    </source>
</reference>
<sequence length="304" mass="35563">MTILWLILKIILILLGILIGVAFCLLLVLLFVPLEYRLRAEKYEIIAYSMQFKIFHLISIVYDCKTNNSIKIRFCRRTIKEISFEEAKEQVEEKLEKTQKVVTKETQEEVEAITKNKRGQQQPKSTRATHTDESKKIQVSSSVEKLESRTQGKSEQVRRHEEKHTASKKQNKASNHSRTEINWIETIKFIWEDENRGPFIRFCKALLKDLWHAIRPKGISFNLIFGLDDPAETGMWLAKLMALYPFYAPYGNVVGDFEKATFKGDIKLFGKTNLYKFIKPLIIFVTHKEVRNYIKLLMKIGKDE</sequence>
<evidence type="ECO:0000313" key="4">
    <source>
        <dbReference type="Proteomes" id="UP000655830"/>
    </source>
</evidence>
<evidence type="ECO:0000313" key="3">
    <source>
        <dbReference type="EMBL" id="MBC8580290.1"/>
    </source>
</evidence>
<comment type="caution">
    <text evidence="3">The sequence shown here is derived from an EMBL/GenBank/DDBJ whole genome shotgun (WGS) entry which is preliminary data.</text>
</comment>
<gene>
    <name evidence="3" type="ORF">H8718_12210</name>
</gene>
<feature type="region of interest" description="Disordered" evidence="1">
    <location>
        <begin position="111"/>
        <end position="177"/>
    </location>
</feature>
<keyword evidence="2" id="KW-0812">Transmembrane</keyword>
<feature type="transmembrane region" description="Helical" evidence="2">
    <location>
        <begin position="6"/>
        <end position="33"/>
    </location>
</feature>
<dbReference type="EMBL" id="JACRSY010000019">
    <property type="protein sequence ID" value="MBC8580290.1"/>
    <property type="molecule type" value="Genomic_DNA"/>
</dbReference>
<keyword evidence="4" id="KW-1185">Reference proteome</keyword>
<proteinExistence type="predicted"/>
<dbReference type="Proteomes" id="UP000655830">
    <property type="component" value="Unassembled WGS sequence"/>
</dbReference>
<protein>
    <recommendedName>
        <fullName evidence="5">DUF2953 domain-containing protein</fullName>
    </recommendedName>
</protein>
<evidence type="ECO:0008006" key="5">
    <source>
        <dbReference type="Google" id="ProtNLM"/>
    </source>
</evidence>
<evidence type="ECO:0000256" key="1">
    <source>
        <dbReference type="SAM" id="MobiDB-lite"/>
    </source>
</evidence>
<dbReference type="AlphaFoldDB" id="A0A926EKR5"/>
<evidence type="ECO:0000256" key="2">
    <source>
        <dbReference type="SAM" id="Phobius"/>
    </source>
</evidence>
<name>A0A926EKR5_9FIRM</name>
<organism evidence="3 4">
    <name type="scientific">Zhenhengia yiwuensis</name>
    <dbReference type="NCBI Taxonomy" id="2763666"/>
    <lineage>
        <taxon>Bacteria</taxon>
        <taxon>Bacillati</taxon>
        <taxon>Bacillota</taxon>
        <taxon>Clostridia</taxon>
        <taxon>Lachnospirales</taxon>
        <taxon>Lachnospiraceae</taxon>
        <taxon>Zhenhengia</taxon>
    </lineage>
</organism>
<keyword evidence="2" id="KW-0472">Membrane</keyword>